<gene>
    <name evidence="3" type="ORF">CN311_05610</name>
</gene>
<dbReference type="SUPFAM" id="SSF51735">
    <property type="entry name" value="NAD(P)-binding Rossmann-fold domains"/>
    <property type="match status" value="1"/>
</dbReference>
<dbReference type="PROSITE" id="PS00061">
    <property type="entry name" value="ADH_SHORT"/>
    <property type="match status" value="1"/>
</dbReference>
<dbReference type="Proteomes" id="UP000219182">
    <property type="component" value="Unassembled WGS sequence"/>
</dbReference>
<keyword evidence="2" id="KW-0560">Oxidoreductase</keyword>
<proteinExistence type="inferred from homology"/>
<dbReference type="AlphaFoldDB" id="A0A2A6FKA2"/>
<dbReference type="PRINTS" id="PR00081">
    <property type="entry name" value="GDHRDH"/>
</dbReference>
<comment type="similarity">
    <text evidence="1">Belongs to the short-chain dehydrogenases/reductases (SDR) family.</text>
</comment>
<evidence type="ECO:0000256" key="2">
    <source>
        <dbReference type="ARBA" id="ARBA00023002"/>
    </source>
</evidence>
<accession>A0A2A6FKA2</accession>
<protein>
    <submittedName>
        <fullName evidence="3">Oxidoreductase</fullName>
    </submittedName>
</protein>
<dbReference type="EMBL" id="NWQG01000025">
    <property type="protein sequence ID" value="PDQ22086.1"/>
    <property type="molecule type" value="Genomic_DNA"/>
</dbReference>
<comment type="caution">
    <text evidence="3">The sequence shown here is derived from an EMBL/GenBank/DDBJ whole genome shotgun (WGS) entry which is preliminary data.</text>
</comment>
<evidence type="ECO:0000313" key="4">
    <source>
        <dbReference type="Proteomes" id="UP000219182"/>
    </source>
</evidence>
<dbReference type="PANTHER" id="PTHR43639">
    <property type="entry name" value="OXIDOREDUCTASE, SHORT-CHAIN DEHYDROGENASE/REDUCTASE FAMILY (AFU_ORTHOLOGUE AFUA_5G02870)"/>
    <property type="match status" value="1"/>
</dbReference>
<name>A0A2A6FKA2_9HYPH</name>
<dbReference type="Pfam" id="PF13561">
    <property type="entry name" value="adh_short_C2"/>
    <property type="match status" value="1"/>
</dbReference>
<dbReference type="PRINTS" id="PR00080">
    <property type="entry name" value="SDRFAMILY"/>
</dbReference>
<dbReference type="InterPro" id="IPR036291">
    <property type="entry name" value="NAD(P)-bd_dom_sf"/>
</dbReference>
<dbReference type="InterPro" id="IPR020904">
    <property type="entry name" value="Sc_DH/Rdtase_CS"/>
</dbReference>
<dbReference type="RefSeq" id="WP_097572386.1">
    <property type="nucleotide sequence ID" value="NZ_NWQG01000025.1"/>
</dbReference>
<reference evidence="3 4" key="1">
    <citation type="submission" date="2017-09" db="EMBL/GenBank/DDBJ databases">
        <title>Mesorhizobum sanjuanii sp. nov. isolated from nodules of Lotus tenuis in saline-alkaline lowlands of Flooding Pampa.</title>
        <authorList>
            <person name="Sannazzaro A.I."/>
            <person name="Torres Tejerizo G.A."/>
            <person name="Fontana F."/>
            <person name="Cumpa Velazquez L.M."/>
            <person name="Hansen L."/>
            <person name="Pistorio M."/>
            <person name="Estrella M.J."/>
        </authorList>
    </citation>
    <scope>NUCLEOTIDE SEQUENCE [LARGE SCALE GENOMIC DNA]</scope>
    <source>
        <strain evidence="3 4">BSA136</strain>
    </source>
</reference>
<dbReference type="InterPro" id="IPR002347">
    <property type="entry name" value="SDR_fam"/>
</dbReference>
<dbReference type="PANTHER" id="PTHR43639:SF1">
    <property type="entry name" value="SHORT-CHAIN DEHYDROGENASE_REDUCTASE FAMILY PROTEIN"/>
    <property type="match status" value="1"/>
</dbReference>
<dbReference type="Gene3D" id="3.40.50.720">
    <property type="entry name" value="NAD(P)-binding Rossmann-like Domain"/>
    <property type="match status" value="1"/>
</dbReference>
<evidence type="ECO:0000256" key="1">
    <source>
        <dbReference type="ARBA" id="ARBA00006484"/>
    </source>
</evidence>
<dbReference type="GO" id="GO:0016491">
    <property type="term" value="F:oxidoreductase activity"/>
    <property type="evidence" value="ECO:0007669"/>
    <property type="project" value="UniProtKB-KW"/>
</dbReference>
<evidence type="ECO:0000313" key="3">
    <source>
        <dbReference type="EMBL" id="PDQ22086.1"/>
    </source>
</evidence>
<sequence>MAGTVTAPIIPGLAIPDIAGKAVLVTGASTGIGAALALAYAAQKCLVALHYNSSRQAAEKLGRTIKDGGGKMFLVQGDFSIPADVERVVEDSAQHFGRLDGLVNNAGGMLGRVPYAELTEAHYDAVMDLNARSVLTASRKAIPWLKRQGGFIINTSSIAARNGAGGGAGLYGSSKAFVSNVTRGMAKELIGFGIRVNAVAPGTIATAFHERYSTDEQMKGMVATIPQGRAGTPQDCIGAYLFLSSDLLSGYITGQVIEVNGGQLMP</sequence>
<organism evidence="3 4">
    <name type="scientific">Mesorhizobium sanjuanii</name>
    <dbReference type="NCBI Taxonomy" id="2037900"/>
    <lineage>
        <taxon>Bacteria</taxon>
        <taxon>Pseudomonadati</taxon>
        <taxon>Pseudomonadota</taxon>
        <taxon>Alphaproteobacteria</taxon>
        <taxon>Hyphomicrobiales</taxon>
        <taxon>Phyllobacteriaceae</taxon>
        <taxon>Mesorhizobium</taxon>
    </lineage>
</organism>
<dbReference type="FunFam" id="3.40.50.720:FF:000084">
    <property type="entry name" value="Short-chain dehydrogenase reductase"/>
    <property type="match status" value="1"/>
</dbReference>
<keyword evidence="4" id="KW-1185">Reference proteome</keyword>